<reference evidence="1" key="1">
    <citation type="submission" date="2013-11" db="EMBL/GenBank/DDBJ databases">
        <title>Genome sequence of the fusiform rust pathogen reveals effectors for host alternation and coevolution with pine.</title>
        <authorList>
            <consortium name="DOE Joint Genome Institute"/>
            <person name="Smith K."/>
            <person name="Pendleton A."/>
            <person name="Kubisiak T."/>
            <person name="Anderson C."/>
            <person name="Salamov A."/>
            <person name="Aerts A."/>
            <person name="Riley R."/>
            <person name="Clum A."/>
            <person name="Lindquist E."/>
            <person name="Ence D."/>
            <person name="Campbell M."/>
            <person name="Kronenberg Z."/>
            <person name="Feau N."/>
            <person name="Dhillon B."/>
            <person name="Hamelin R."/>
            <person name="Burleigh J."/>
            <person name="Smith J."/>
            <person name="Yandell M."/>
            <person name="Nelson C."/>
            <person name="Grigoriev I."/>
            <person name="Davis J."/>
        </authorList>
    </citation>
    <scope>NUCLEOTIDE SEQUENCE</scope>
    <source>
        <strain evidence="1">G11</strain>
    </source>
</reference>
<keyword evidence="2" id="KW-1185">Reference proteome</keyword>
<dbReference type="EMBL" id="MU167438">
    <property type="protein sequence ID" value="KAG0140522.1"/>
    <property type="molecule type" value="Genomic_DNA"/>
</dbReference>
<protein>
    <submittedName>
        <fullName evidence="1">Uncharacterized protein</fullName>
    </submittedName>
</protein>
<evidence type="ECO:0000313" key="1">
    <source>
        <dbReference type="EMBL" id="KAG0140522.1"/>
    </source>
</evidence>
<proteinExistence type="predicted"/>
<gene>
    <name evidence="1" type="ORF">CROQUDRAFT_100015</name>
</gene>
<dbReference type="AlphaFoldDB" id="A0A9P6NA36"/>
<dbReference type="Proteomes" id="UP000886653">
    <property type="component" value="Unassembled WGS sequence"/>
</dbReference>
<sequence>MTISKGFLQILDRSRNSILGRWLRGPLSRLIWANLEPSIPSADLKPSTGHLRVVEPLVAGQSTIEPACTHQVNRCLKKIPEPLLQLASGSSLERTCTRRRKTSLSLAVIHVAMEQ</sequence>
<comment type="caution">
    <text evidence="1">The sequence shown here is derived from an EMBL/GenBank/DDBJ whole genome shotgun (WGS) entry which is preliminary data.</text>
</comment>
<evidence type="ECO:0000313" key="2">
    <source>
        <dbReference type="Proteomes" id="UP000886653"/>
    </source>
</evidence>
<organism evidence="1 2">
    <name type="scientific">Cronartium quercuum f. sp. fusiforme G11</name>
    <dbReference type="NCBI Taxonomy" id="708437"/>
    <lineage>
        <taxon>Eukaryota</taxon>
        <taxon>Fungi</taxon>
        <taxon>Dikarya</taxon>
        <taxon>Basidiomycota</taxon>
        <taxon>Pucciniomycotina</taxon>
        <taxon>Pucciniomycetes</taxon>
        <taxon>Pucciniales</taxon>
        <taxon>Coleosporiaceae</taxon>
        <taxon>Cronartium</taxon>
    </lineage>
</organism>
<accession>A0A9P6NA36</accession>
<name>A0A9P6NA36_9BASI</name>